<sequence length="99" mass="9702">MAAIRRAAATAAGDVYQAVAPAVSTPGVVVRSAGARDGDGSGLGVPARSEGGAERFPDASPDASRDASRVGSCRGARVGRGVALRVGFPVCSGSGFREG</sequence>
<protein>
    <submittedName>
        <fullName evidence="2">Uncharacterized protein</fullName>
    </submittedName>
</protein>
<evidence type="ECO:0000313" key="3">
    <source>
        <dbReference type="Proteomes" id="UP001501265"/>
    </source>
</evidence>
<evidence type="ECO:0000256" key="1">
    <source>
        <dbReference type="SAM" id="MobiDB-lite"/>
    </source>
</evidence>
<organism evidence="2 3">
    <name type="scientific">Streptomyces ziwulingensis</name>
    <dbReference type="NCBI Taxonomy" id="1045501"/>
    <lineage>
        <taxon>Bacteria</taxon>
        <taxon>Bacillati</taxon>
        <taxon>Actinomycetota</taxon>
        <taxon>Actinomycetes</taxon>
        <taxon>Kitasatosporales</taxon>
        <taxon>Streptomycetaceae</taxon>
        <taxon>Streptomyces</taxon>
    </lineage>
</organism>
<comment type="caution">
    <text evidence="2">The sequence shown here is derived from an EMBL/GenBank/DDBJ whole genome shotgun (WGS) entry which is preliminary data.</text>
</comment>
<evidence type="ECO:0000313" key="2">
    <source>
        <dbReference type="EMBL" id="GAA4811948.1"/>
    </source>
</evidence>
<gene>
    <name evidence="2" type="ORF">GCM10023220_48910</name>
</gene>
<reference evidence="3" key="1">
    <citation type="journal article" date="2019" name="Int. J. Syst. Evol. Microbiol.">
        <title>The Global Catalogue of Microorganisms (GCM) 10K type strain sequencing project: providing services to taxonomists for standard genome sequencing and annotation.</title>
        <authorList>
            <consortium name="The Broad Institute Genomics Platform"/>
            <consortium name="The Broad Institute Genome Sequencing Center for Infectious Disease"/>
            <person name="Wu L."/>
            <person name="Ma J."/>
        </authorList>
    </citation>
    <scope>NUCLEOTIDE SEQUENCE [LARGE SCALE GENOMIC DNA]</scope>
    <source>
        <strain evidence="3">JCM 18081</strain>
    </source>
</reference>
<proteinExistence type="predicted"/>
<feature type="region of interest" description="Disordered" evidence="1">
    <location>
        <begin position="31"/>
        <end position="71"/>
    </location>
</feature>
<name>A0ABP9CM75_9ACTN</name>
<accession>A0ABP9CM75</accession>
<keyword evidence="3" id="KW-1185">Reference proteome</keyword>
<dbReference type="Proteomes" id="UP001501265">
    <property type="component" value="Unassembled WGS sequence"/>
</dbReference>
<feature type="compositionally biased region" description="Basic and acidic residues" evidence="1">
    <location>
        <begin position="51"/>
        <end position="68"/>
    </location>
</feature>
<dbReference type="EMBL" id="BAABIG010000052">
    <property type="protein sequence ID" value="GAA4811948.1"/>
    <property type="molecule type" value="Genomic_DNA"/>
</dbReference>